<dbReference type="PANTHER" id="PTHR45431">
    <property type="entry name" value="RHODANESE-LIKE DOMAIN-CONTAINING PROTEIN 15, CHLOROPLASTIC"/>
    <property type="match status" value="1"/>
</dbReference>
<dbReference type="Pfam" id="PF00581">
    <property type="entry name" value="Rhodanese"/>
    <property type="match status" value="1"/>
</dbReference>
<keyword evidence="3" id="KW-1185">Reference proteome</keyword>
<evidence type="ECO:0000259" key="1">
    <source>
        <dbReference type="PROSITE" id="PS50206"/>
    </source>
</evidence>
<sequence>MGISAVWATDLEVIQAGVTSPTLIDVRTEKEFGAGALNGALNHPLQGLPDSLLKSGVALDDEVIVYCRSGRRSAQAKTRLKAAGFQRVFDGGAMENLEDALGEPNS</sequence>
<protein>
    <submittedName>
        <fullName evidence="2">Rhodanese-like domain-containing protein</fullName>
    </submittedName>
</protein>
<dbReference type="InterPro" id="IPR052367">
    <property type="entry name" value="Thiosulfate_ST/Rhodanese-like"/>
</dbReference>
<organism evidence="2 3">
    <name type="scientific">Candidatus Paraluminiphilus aquimaris</name>
    <dbReference type="NCBI Taxonomy" id="2518994"/>
    <lineage>
        <taxon>Bacteria</taxon>
        <taxon>Pseudomonadati</taxon>
        <taxon>Pseudomonadota</taxon>
        <taxon>Gammaproteobacteria</taxon>
        <taxon>Cellvibrionales</taxon>
        <taxon>Halieaceae</taxon>
        <taxon>Candidatus Paraluminiphilus</taxon>
    </lineage>
</organism>
<dbReference type="PROSITE" id="PS50206">
    <property type="entry name" value="RHODANESE_3"/>
    <property type="match status" value="1"/>
</dbReference>
<dbReference type="Proteomes" id="UP001317963">
    <property type="component" value="Chromosome"/>
</dbReference>
<dbReference type="SMART" id="SM00450">
    <property type="entry name" value="RHOD"/>
    <property type="match status" value="1"/>
</dbReference>
<dbReference type="SUPFAM" id="SSF52821">
    <property type="entry name" value="Rhodanese/Cell cycle control phosphatase"/>
    <property type="match status" value="1"/>
</dbReference>
<evidence type="ECO:0000313" key="2">
    <source>
        <dbReference type="EMBL" id="UZP75564.1"/>
    </source>
</evidence>
<dbReference type="InterPro" id="IPR001763">
    <property type="entry name" value="Rhodanese-like_dom"/>
</dbReference>
<dbReference type="PANTHER" id="PTHR45431:SF3">
    <property type="entry name" value="RHODANESE-LIKE DOMAIN-CONTAINING PROTEIN 15, CHLOROPLASTIC"/>
    <property type="match status" value="1"/>
</dbReference>
<accession>A0ABY6Q917</accession>
<gene>
    <name evidence="2" type="ORF">E0F26_05065</name>
</gene>
<dbReference type="InterPro" id="IPR036873">
    <property type="entry name" value="Rhodanese-like_dom_sf"/>
</dbReference>
<dbReference type="CDD" id="cd00158">
    <property type="entry name" value="RHOD"/>
    <property type="match status" value="1"/>
</dbReference>
<reference evidence="2 3" key="1">
    <citation type="submission" date="2019-02" db="EMBL/GenBank/DDBJ databases">
        <title>Halieaceae_genomes.</title>
        <authorList>
            <person name="Li S.-H."/>
        </authorList>
    </citation>
    <scope>NUCLEOTIDE SEQUENCE [LARGE SCALE GENOMIC DNA]</scope>
    <source>
        <strain evidence="2 3">JH123</strain>
    </source>
</reference>
<dbReference type="EMBL" id="CP036501">
    <property type="protein sequence ID" value="UZP75564.1"/>
    <property type="molecule type" value="Genomic_DNA"/>
</dbReference>
<name>A0ABY6Q917_9GAMM</name>
<proteinExistence type="predicted"/>
<evidence type="ECO:0000313" key="3">
    <source>
        <dbReference type="Proteomes" id="UP001317963"/>
    </source>
</evidence>
<dbReference type="Gene3D" id="3.40.250.10">
    <property type="entry name" value="Rhodanese-like domain"/>
    <property type="match status" value="1"/>
</dbReference>
<feature type="domain" description="Rhodanese" evidence="1">
    <location>
        <begin position="17"/>
        <end position="106"/>
    </location>
</feature>